<evidence type="ECO:0000313" key="9">
    <source>
        <dbReference type="Proteomes" id="UP000678237"/>
    </source>
</evidence>
<evidence type="ECO:0000313" key="8">
    <source>
        <dbReference type="EMBL" id="MBS3063334.1"/>
    </source>
</evidence>
<gene>
    <name evidence="8" type="ORF">J4203_05680</name>
</gene>
<comment type="subcellular location">
    <subcellularLocation>
        <location evidence="1">Cell membrane</location>
        <topology evidence="1">Multi-pass membrane protein</topology>
    </subcellularLocation>
</comment>
<evidence type="ECO:0000256" key="1">
    <source>
        <dbReference type="ARBA" id="ARBA00004651"/>
    </source>
</evidence>
<dbReference type="InterPro" id="IPR022791">
    <property type="entry name" value="L-PG_synthase/AglD"/>
</dbReference>
<feature type="transmembrane region" description="Helical" evidence="7">
    <location>
        <begin position="6"/>
        <end position="23"/>
    </location>
</feature>
<comment type="caution">
    <text evidence="8">The sequence shown here is derived from an EMBL/GenBank/DDBJ whole genome shotgun (WGS) entry which is preliminary data.</text>
</comment>
<feature type="transmembrane region" description="Helical" evidence="7">
    <location>
        <begin position="208"/>
        <end position="228"/>
    </location>
</feature>
<evidence type="ECO:0000256" key="4">
    <source>
        <dbReference type="ARBA" id="ARBA00022692"/>
    </source>
</evidence>
<evidence type="ECO:0000256" key="5">
    <source>
        <dbReference type="ARBA" id="ARBA00022989"/>
    </source>
</evidence>
<name>A0A8T4L9G9_9ARCH</name>
<keyword evidence="4 7" id="KW-0812">Transmembrane</keyword>
<feature type="transmembrane region" description="Helical" evidence="7">
    <location>
        <begin position="35"/>
        <end position="53"/>
    </location>
</feature>
<dbReference type="GO" id="GO:0005886">
    <property type="term" value="C:plasma membrane"/>
    <property type="evidence" value="ECO:0007669"/>
    <property type="project" value="UniProtKB-SubCell"/>
</dbReference>
<organism evidence="8 9">
    <name type="scientific">Candidatus Iainarchaeum sp</name>
    <dbReference type="NCBI Taxonomy" id="3101447"/>
    <lineage>
        <taxon>Archaea</taxon>
        <taxon>Candidatus Iainarchaeota</taxon>
        <taxon>Candidatus Iainarchaeia</taxon>
        <taxon>Candidatus Iainarchaeales</taxon>
        <taxon>Candidatus Iainarchaeaceae</taxon>
        <taxon>Candidatus Iainarchaeum</taxon>
    </lineage>
</organism>
<feature type="transmembrane region" description="Helical" evidence="7">
    <location>
        <begin position="112"/>
        <end position="135"/>
    </location>
</feature>
<sequence>MNAKVIAAYVFSAALLAALLYFVDLGEVWRQAASFGAIPSLVFMAIYAANFFFRAVKWKYLLKPFAEVSLSDSYHFTMIGFFANNLLPARIGELVRAYALSKKTGLGKVKSFATVIVDRVTDGTALIGLFALAFFLSERVPEGVDQLVVLPAAVFAVLFVAFLFPQKARQAFKPFIRRLPLLREKIDFLFEETIVGGKALRGNQKRKAVIWGSSAMVWALHVVSFYYVAQQMNLGLGLLDIGLMTALASFAVMVPAAPGYIGTYEAAITAFFVAYGLDVSQGLAFAVITHLLQVAVITGLGYYSVHREGMKVSQLLGRNGVQRQ</sequence>
<evidence type="ECO:0000256" key="6">
    <source>
        <dbReference type="ARBA" id="ARBA00023136"/>
    </source>
</evidence>
<protein>
    <submittedName>
        <fullName evidence="8">Flippase-like domain-containing protein</fullName>
    </submittedName>
</protein>
<dbReference type="PANTHER" id="PTHR39087">
    <property type="entry name" value="UPF0104 MEMBRANE PROTEIN MJ1595"/>
    <property type="match status" value="1"/>
</dbReference>
<comment type="similarity">
    <text evidence="2">Belongs to the UPF0104 family.</text>
</comment>
<keyword evidence="3" id="KW-1003">Cell membrane</keyword>
<keyword evidence="5 7" id="KW-1133">Transmembrane helix</keyword>
<reference evidence="8" key="1">
    <citation type="submission" date="2021-03" db="EMBL/GenBank/DDBJ databases">
        <authorList>
            <person name="Jaffe A."/>
        </authorList>
    </citation>
    <scope>NUCLEOTIDE SEQUENCE</scope>
    <source>
        <strain evidence="8">RIFCSPLOWO2_01_FULL_58_19</strain>
    </source>
</reference>
<reference evidence="8" key="2">
    <citation type="submission" date="2021-05" db="EMBL/GenBank/DDBJ databases">
        <title>Protein family content uncovers lineage relationships and bacterial pathway maintenance mechanisms in DPANN archaea.</title>
        <authorList>
            <person name="Castelle C.J."/>
            <person name="Meheust R."/>
            <person name="Jaffe A.L."/>
            <person name="Seitz K."/>
            <person name="Gong X."/>
            <person name="Baker B.J."/>
            <person name="Banfield J.F."/>
        </authorList>
    </citation>
    <scope>NUCLEOTIDE SEQUENCE</scope>
    <source>
        <strain evidence="8">RIFCSPLOWO2_01_FULL_58_19</strain>
    </source>
</reference>
<evidence type="ECO:0000256" key="3">
    <source>
        <dbReference type="ARBA" id="ARBA00022475"/>
    </source>
</evidence>
<evidence type="ECO:0000256" key="7">
    <source>
        <dbReference type="SAM" id="Phobius"/>
    </source>
</evidence>
<dbReference type="PANTHER" id="PTHR39087:SF2">
    <property type="entry name" value="UPF0104 MEMBRANE PROTEIN MJ1595"/>
    <property type="match status" value="1"/>
</dbReference>
<feature type="transmembrane region" description="Helical" evidence="7">
    <location>
        <begin position="234"/>
        <end position="254"/>
    </location>
</feature>
<dbReference type="Proteomes" id="UP000678237">
    <property type="component" value="Unassembled WGS sequence"/>
</dbReference>
<accession>A0A8T4L9G9</accession>
<feature type="transmembrane region" description="Helical" evidence="7">
    <location>
        <begin position="283"/>
        <end position="305"/>
    </location>
</feature>
<keyword evidence="6 7" id="KW-0472">Membrane</keyword>
<proteinExistence type="inferred from homology"/>
<evidence type="ECO:0000256" key="2">
    <source>
        <dbReference type="ARBA" id="ARBA00011061"/>
    </source>
</evidence>
<feature type="transmembrane region" description="Helical" evidence="7">
    <location>
        <begin position="147"/>
        <end position="164"/>
    </location>
</feature>
<dbReference type="EMBL" id="JAGVWE010000004">
    <property type="protein sequence ID" value="MBS3063334.1"/>
    <property type="molecule type" value="Genomic_DNA"/>
</dbReference>
<dbReference type="Pfam" id="PF03706">
    <property type="entry name" value="LPG_synthase_TM"/>
    <property type="match status" value="1"/>
</dbReference>
<dbReference type="NCBIfam" id="TIGR00374">
    <property type="entry name" value="flippase-like domain"/>
    <property type="match status" value="1"/>
</dbReference>
<dbReference type="AlphaFoldDB" id="A0A8T4L9G9"/>